<dbReference type="InterPro" id="IPR029021">
    <property type="entry name" value="Prot-tyrosine_phosphatase-like"/>
</dbReference>
<keyword evidence="2" id="KW-1185">Reference proteome</keyword>
<proteinExistence type="predicted"/>
<organism evidence="1 2">
    <name type="scientific">Xanthomonas populi</name>
    <dbReference type="NCBI Taxonomy" id="53414"/>
    <lineage>
        <taxon>Bacteria</taxon>
        <taxon>Pseudomonadati</taxon>
        <taxon>Pseudomonadota</taxon>
        <taxon>Gammaproteobacteria</taxon>
        <taxon>Lysobacterales</taxon>
        <taxon>Lysobacteraceae</taxon>
        <taxon>Xanthomonas</taxon>
    </lineage>
</organism>
<dbReference type="SUPFAM" id="SSF52799">
    <property type="entry name" value="(Phosphotyrosine protein) phosphatases II"/>
    <property type="match status" value="1"/>
</dbReference>
<name>A0A2S7ELK3_9XANT</name>
<dbReference type="OrthoDB" id="270335at2"/>
<evidence type="ECO:0000313" key="1">
    <source>
        <dbReference type="EMBL" id="PPU91094.1"/>
    </source>
</evidence>
<sequence length="94" mass="9543">MHTAILFAPGLYASGQPSADDLAALASAGVRSIINLRAADEPITYDEASEAACLGLRYVSLPIAGPEAVNAEAAARLAHLLGASKNPSNLPSLT</sequence>
<gene>
    <name evidence="1" type="ORF">XpopCFBP1817_15480</name>
</gene>
<dbReference type="EMBL" id="MDEJ01000109">
    <property type="protein sequence ID" value="PPU91094.1"/>
    <property type="molecule type" value="Genomic_DNA"/>
</dbReference>
<reference evidence="2" key="1">
    <citation type="submission" date="2016-08" db="EMBL/GenBank/DDBJ databases">
        <authorList>
            <person name="Merda D."/>
            <person name="Briand M."/>
            <person name="Taghouti G."/>
            <person name="Carrere S."/>
            <person name="Gouzy J."/>
            <person name="Portier P."/>
            <person name="Jacques M.-A."/>
            <person name="Fischer-Le Saux M."/>
        </authorList>
    </citation>
    <scope>NUCLEOTIDE SEQUENCE [LARGE SCALE GENOMIC DNA]</scope>
    <source>
        <strain evidence="2">CFBP1817</strain>
    </source>
</reference>
<comment type="caution">
    <text evidence="1">The sequence shown here is derived from an EMBL/GenBank/DDBJ whole genome shotgun (WGS) entry which is preliminary data.</text>
</comment>
<protein>
    <submittedName>
        <fullName evidence="1">Uncharacterized protein</fullName>
    </submittedName>
</protein>
<dbReference type="RefSeq" id="WP_128417808.1">
    <property type="nucleotide sequence ID" value="NZ_MDEJ01000109.1"/>
</dbReference>
<dbReference type="Gene3D" id="3.90.190.10">
    <property type="entry name" value="Protein tyrosine phosphatase superfamily"/>
    <property type="match status" value="1"/>
</dbReference>
<dbReference type="Proteomes" id="UP000239939">
    <property type="component" value="Unassembled WGS sequence"/>
</dbReference>
<evidence type="ECO:0000313" key="2">
    <source>
        <dbReference type="Proteomes" id="UP000239939"/>
    </source>
</evidence>
<dbReference type="AlphaFoldDB" id="A0A2S7ELK3"/>
<accession>A0A2S7ELK3</accession>